<keyword evidence="3" id="KW-1185">Reference proteome</keyword>
<reference evidence="2 3" key="1">
    <citation type="journal article" date="2016" name="Mol. Biol. Evol.">
        <title>Comparative Genomics of Early-Diverging Mushroom-Forming Fungi Provides Insights into the Origins of Lignocellulose Decay Capabilities.</title>
        <authorList>
            <person name="Nagy L.G."/>
            <person name="Riley R."/>
            <person name="Tritt A."/>
            <person name="Adam C."/>
            <person name="Daum C."/>
            <person name="Floudas D."/>
            <person name="Sun H."/>
            <person name="Yadav J.S."/>
            <person name="Pangilinan J."/>
            <person name="Larsson K.H."/>
            <person name="Matsuura K."/>
            <person name="Barry K."/>
            <person name="Labutti K."/>
            <person name="Kuo R."/>
            <person name="Ohm R.A."/>
            <person name="Bhattacharya S.S."/>
            <person name="Shirouzu T."/>
            <person name="Yoshinaga Y."/>
            <person name="Martin F.M."/>
            <person name="Grigoriev I.V."/>
            <person name="Hibbett D.S."/>
        </authorList>
    </citation>
    <scope>NUCLEOTIDE SEQUENCE [LARGE SCALE GENOMIC DNA]</scope>
    <source>
        <strain evidence="2 3">CBS 109695</strain>
    </source>
</reference>
<dbReference type="InterPro" id="IPR055481">
    <property type="entry name" value="DUF7053"/>
</dbReference>
<dbReference type="Pfam" id="PF23155">
    <property type="entry name" value="DUF7053"/>
    <property type="match status" value="1"/>
</dbReference>
<gene>
    <name evidence="2" type="ORF">FIBSPDRAFT_1054151</name>
</gene>
<evidence type="ECO:0000259" key="1">
    <source>
        <dbReference type="Pfam" id="PF23155"/>
    </source>
</evidence>
<dbReference type="AlphaFoldDB" id="A0A167VS38"/>
<feature type="domain" description="DUF7053" evidence="1">
    <location>
        <begin position="2"/>
        <end position="145"/>
    </location>
</feature>
<evidence type="ECO:0000313" key="2">
    <source>
        <dbReference type="EMBL" id="KZP05308.1"/>
    </source>
</evidence>
<protein>
    <recommendedName>
        <fullName evidence="1">DUF7053 domain-containing protein</fullName>
    </recommendedName>
</protein>
<organism evidence="2 3">
    <name type="scientific">Athelia psychrophila</name>
    <dbReference type="NCBI Taxonomy" id="1759441"/>
    <lineage>
        <taxon>Eukaryota</taxon>
        <taxon>Fungi</taxon>
        <taxon>Dikarya</taxon>
        <taxon>Basidiomycota</taxon>
        <taxon>Agaricomycotina</taxon>
        <taxon>Agaricomycetes</taxon>
        <taxon>Agaricomycetidae</taxon>
        <taxon>Atheliales</taxon>
        <taxon>Atheliaceae</taxon>
        <taxon>Athelia</taxon>
    </lineage>
</organism>
<dbReference type="PANTHER" id="PTHR38117">
    <property type="entry name" value="NACHT AND WD40 DOMAIN PROTEIN"/>
    <property type="match status" value="1"/>
</dbReference>
<name>A0A167VS38_9AGAM</name>
<dbReference type="OrthoDB" id="3025072at2759"/>
<sequence>MSVPPNRVLQFLHDPPSMIMRSPVVFAFHELPSKHASAEDPSPLHERESKYLITDSVPIFFGLLNTKPTVLATFNPSQDGTCMSVEAAAGTRLRTVWTAVENVDGGTVLSEVVEITGFILLMPFIMSTMRESQRQSFETLVTRVKEQPQ</sequence>
<dbReference type="PANTHER" id="PTHR38117:SF2">
    <property type="entry name" value="NACHT AND WD40 DOMAIN PROTEIN"/>
    <property type="match status" value="1"/>
</dbReference>
<accession>A0A167VS38</accession>
<dbReference type="Proteomes" id="UP000076532">
    <property type="component" value="Unassembled WGS sequence"/>
</dbReference>
<dbReference type="EMBL" id="KV417847">
    <property type="protein sequence ID" value="KZP05308.1"/>
    <property type="molecule type" value="Genomic_DNA"/>
</dbReference>
<evidence type="ECO:0000313" key="3">
    <source>
        <dbReference type="Proteomes" id="UP000076532"/>
    </source>
</evidence>
<proteinExistence type="predicted"/>